<dbReference type="RefSeq" id="WP_249310440.1">
    <property type="nucleotide sequence ID" value="NZ_JACRSU010000001.1"/>
</dbReference>
<name>A0A926DKF5_9FIRM</name>
<organism evidence="1 2">
    <name type="scientific">Congzhengia minquanensis</name>
    <dbReference type="NCBI Taxonomy" id="2763657"/>
    <lineage>
        <taxon>Bacteria</taxon>
        <taxon>Bacillati</taxon>
        <taxon>Bacillota</taxon>
        <taxon>Clostridia</taxon>
        <taxon>Eubacteriales</taxon>
        <taxon>Oscillospiraceae</taxon>
        <taxon>Congzhengia</taxon>
    </lineage>
</organism>
<proteinExistence type="predicted"/>
<dbReference type="Proteomes" id="UP000611762">
    <property type="component" value="Unassembled WGS sequence"/>
</dbReference>
<dbReference type="EMBL" id="JACRSU010000001">
    <property type="protein sequence ID" value="MBC8539364.1"/>
    <property type="molecule type" value="Genomic_DNA"/>
</dbReference>
<keyword evidence="2" id="KW-1185">Reference proteome</keyword>
<sequence>MITAFIIQILMLKNLAKIPLRAVSYSSDPNFINGLGYFGQVESVSDVAQYQNTPFLNNELDSPFYTDMKFTNLEWGEEPTVAEEFGLNNVDWSMYLGMTGSIQITGFTKHGLAQVIGIDGVASVKDAAVIEAVKTPIEVIYQEANDTIKYIGENAVVVLNKAGKVVTAWAKNIFGTR</sequence>
<protein>
    <submittedName>
        <fullName evidence="1">Uncharacterized protein</fullName>
    </submittedName>
</protein>
<gene>
    <name evidence="1" type="ORF">H8698_00010</name>
</gene>
<accession>A0A926DKF5</accession>
<reference evidence="1" key="1">
    <citation type="submission" date="2020-08" db="EMBL/GenBank/DDBJ databases">
        <title>Genome public.</title>
        <authorList>
            <person name="Liu C."/>
            <person name="Sun Q."/>
        </authorList>
    </citation>
    <scope>NUCLEOTIDE SEQUENCE</scope>
    <source>
        <strain evidence="1">H8</strain>
    </source>
</reference>
<comment type="caution">
    <text evidence="1">The sequence shown here is derived from an EMBL/GenBank/DDBJ whole genome shotgun (WGS) entry which is preliminary data.</text>
</comment>
<evidence type="ECO:0000313" key="1">
    <source>
        <dbReference type="EMBL" id="MBC8539364.1"/>
    </source>
</evidence>
<evidence type="ECO:0000313" key="2">
    <source>
        <dbReference type="Proteomes" id="UP000611762"/>
    </source>
</evidence>
<dbReference type="AlphaFoldDB" id="A0A926DKF5"/>